<dbReference type="AlphaFoldDB" id="A0AA36CLE3"/>
<evidence type="ECO:0000259" key="2">
    <source>
        <dbReference type="Pfam" id="PF17339"/>
    </source>
</evidence>
<organism evidence="3 4">
    <name type="scientific">Mesorhabditis spiculigera</name>
    <dbReference type="NCBI Taxonomy" id="96644"/>
    <lineage>
        <taxon>Eukaryota</taxon>
        <taxon>Metazoa</taxon>
        <taxon>Ecdysozoa</taxon>
        <taxon>Nematoda</taxon>
        <taxon>Chromadorea</taxon>
        <taxon>Rhabditida</taxon>
        <taxon>Rhabditina</taxon>
        <taxon>Rhabditomorpha</taxon>
        <taxon>Rhabditoidea</taxon>
        <taxon>Rhabditidae</taxon>
        <taxon>Mesorhabditinae</taxon>
        <taxon>Mesorhabditis</taxon>
    </lineage>
</organism>
<feature type="non-terminal residue" evidence="3">
    <location>
        <position position="200"/>
    </location>
</feature>
<evidence type="ECO:0000313" key="4">
    <source>
        <dbReference type="Proteomes" id="UP001177023"/>
    </source>
</evidence>
<name>A0AA36CLE3_9BILA</name>
<feature type="domain" description="PH-15" evidence="2">
    <location>
        <begin position="10"/>
        <end position="120"/>
    </location>
</feature>
<feature type="region of interest" description="Disordered" evidence="1">
    <location>
        <begin position="181"/>
        <end position="200"/>
    </location>
</feature>
<evidence type="ECO:0000313" key="3">
    <source>
        <dbReference type="EMBL" id="CAJ0571236.1"/>
    </source>
</evidence>
<dbReference type="InterPro" id="IPR040443">
    <property type="entry name" value="PH_15"/>
</dbReference>
<gene>
    <name evidence="3" type="ORF">MSPICULIGERA_LOCUS9650</name>
</gene>
<reference evidence="3" key="1">
    <citation type="submission" date="2023-06" db="EMBL/GenBank/DDBJ databases">
        <authorList>
            <person name="Delattre M."/>
        </authorList>
    </citation>
    <scope>NUCLEOTIDE SEQUENCE</scope>
    <source>
        <strain evidence="3">AF72</strain>
    </source>
</reference>
<feature type="region of interest" description="Disordered" evidence="1">
    <location>
        <begin position="155"/>
        <end position="176"/>
    </location>
</feature>
<proteinExistence type="predicted"/>
<evidence type="ECO:0000256" key="1">
    <source>
        <dbReference type="SAM" id="MobiDB-lite"/>
    </source>
</evidence>
<comment type="caution">
    <text evidence="3">The sequence shown here is derived from an EMBL/GenBank/DDBJ whole genome shotgun (WGS) entry which is preliminary data.</text>
</comment>
<keyword evidence="4" id="KW-1185">Reference proteome</keyword>
<accession>A0AA36CLE3</accession>
<dbReference type="Pfam" id="PF17339">
    <property type="entry name" value="PH_15"/>
    <property type="match status" value="1"/>
</dbReference>
<dbReference type="EMBL" id="CATQJA010002548">
    <property type="protein sequence ID" value="CAJ0571236.1"/>
    <property type="molecule type" value="Genomic_DNA"/>
</dbReference>
<feature type="compositionally biased region" description="Polar residues" evidence="1">
    <location>
        <begin position="181"/>
        <end position="194"/>
    </location>
</feature>
<dbReference type="Proteomes" id="UP001177023">
    <property type="component" value="Unassembled WGS sequence"/>
</dbReference>
<protein>
    <recommendedName>
        <fullName evidence="2">PH-15 domain-containing protein</fullName>
    </recommendedName>
</protein>
<sequence length="200" mass="22265">MWHDKNFLHLPDQRLLCTKYGTICTTISIPEPTWMPFKKEDTDRLAVLTSAGLLYVYHLSLQTVGAGLPHVGQLINVSAAKKIEVETRKSGIRVLIVQEDGEKVHFKVKAENARIWAAKLFWFETISENKTKNHPAHDAFCCERSRMNMGISFAKTRRAKPTKTSKSGSLMKPPSIITSVVDSGTASTKATAPTSEKPLI</sequence>